<sequence length="514" mass="52588">MSQNTAPRALRRGIAASAALAVGVLGILVGGSAAQADNIDTERLGSLTVHKFENPGGGAQNPGGTGTNPTSKPIDGVVFEYCSINGVDLLNGTNAGWDTLKAVSSADLVAARSGAALGSLSLTGCTELPATVGGIAKSGDLPLGAYLVREKSAPATVTKLSEPFIVTLPTPGINQGEGDGTWVYDVNLYPKNDVGDLPTKTIQNQPNNGFVLGADVNYSISQKAPAVEGDVYTKFVITDTLDPRLSGSVAPVVSIDGRPLTEGTDYTAAWTTGGTPVQHTLTVTLTGAKATLKTGEVVKVDFVATVESLGNGEIANQAGVNVNDLDVDGDGNPGTPTNEVWTRWGGALLKKVDADKSGKGLQGAEFTVLMSDKAADCLADTDLVPVKNADGSPYTATSGANGEIAIPGLWIGDDELNGGTMTNGLQERCYVLVETKAPNGFVLPTGNDAKTEVIVKAGEVTQASKEIPNKQQEVPELPLTGGAGQVLMVIGGLALVSVAAGSVLVARRRQQSQA</sequence>
<feature type="transmembrane region" description="Helical" evidence="6">
    <location>
        <begin position="486"/>
        <end position="506"/>
    </location>
</feature>
<dbReference type="Pfam" id="PF16555">
    <property type="entry name" value="GramPos_pilinD1"/>
    <property type="match status" value="1"/>
</dbReference>
<dbReference type="OrthoDB" id="3199332at2"/>
<keyword evidence="1" id="KW-0134">Cell wall</keyword>
<organism evidence="8 9">
    <name type="scientific">Leucobacter komagatae</name>
    <dbReference type="NCBI Taxonomy" id="55969"/>
    <lineage>
        <taxon>Bacteria</taxon>
        <taxon>Bacillati</taxon>
        <taxon>Actinomycetota</taxon>
        <taxon>Actinomycetes</taxon>
        <taxon>Micrococcales</taxon>
        <taxon>Microbacteriaceae</taxon>
        <taxon>Leucobacter</taxon>
    </lineage>
</organism>
<keyword evidence="2" id="KW-0964">Secreted</keyword>
<feature type="compositionally biased region" description="Gly residues" evidence="5">
    <location>
        <begin position="55"/>
        <end position="66"/>
    </location>
</feature>
<protein>
    <submittedName>
        <fullName evidence="8">LPXTG-motif cell wall-anchored protein/fimbrial isopeptide formation D2 family protein</fullName>
    </submittedName>
</protein>
<dbReference type="Proteomes" id="UP000319094">
    <property type="component" value="Unassembled WGS sequence"/>
</dbReference>
<evidence type="ECO:0000256" key="5">
    <source>
        <dbReference type="SAM" id="MobiDB-lite"/>
    </source>
</evidence>
<dbReference type="InterPro" id="IPR013783">
    <property type="entry name" value="Ig-like_fold"/>
</dbReference>
<evidence type="ECO:0000256" key="3">
    <source>
        <dbReference type="ARBA" id="ARBA00022729"/>
    </source>
</evidence>
<evidence type="ECO:0000256" key="6">
    <source>
        <dbReference type="SAM" id="Phobius"/>
    </source>
</evidence>
<name>A0A542Y7N8_9MICO</name>
<evidence type="ECO:0000313" key="9">
    <source>
        <dbReference type="Proteomes" id="UP000319094"/>
    </source>
</evidence>
<feature type="region of interest" description="Disordered" evidence="5">
    <location>
        <begin position="50"/>
        <end position="70"/>
    </location>
</feature>
<dbReference type="Pfam" id="PF17802">
    <property type="entry name" value="SpaA"/>
    <property type="match status" value="1"/>
</dbReference>
<proteinExistence type="predicted"/>
<keyword evidence="3" id="KW-0732">Signal</keyword>
<dbReference type="NCBIfam" id="TIGR01167">
    <property type="entry name" value="LPXTG_anchor"/>
    <property type="match status" value="1"/>
</dbReference>
<evidence type="ECO:0000259" key="7">
    <source>
        <dbReference type="PROSITE" id="PS50847"/>
    </source>
</evidence>
<dbReference type="InterPro" id="IPR026466">
    <property type="entry name" value="Fim_isopep_form_D2_dom"/>
</dbReference>
<dbReference type="Gene3D" id="2.60.40.740">
    <property type="match status" value="1"/>
</dbReference>
<dbReference type="InterPro" id="IPR048052">
    <property type="entry name" value="FM1-like"/>
</dbReference>
<evidence type="ECO:0000256" key="2">
    <source>
        <dbReference type="ARBA" id="ARBA00022525"/>
    </source>
</evidence>
<keyword evidence="6" id="KW-0472">Membrane</keyword>
<evidence type="ECO:0000256" key="4">
    <source>
        <dbReference type="ARBA" id="ARBA00023088"/>
    </source>
</evidence>
<dbReference type="RefSeq" id="WP_141887302.1">
    <property type="nucleotide sequence ID" value="NZ_BAAAUY010000011.1"/>
</dbReference>
<dbReference type="InterPro" id="IPR041033">
    <property type="entry name" value="SpaA_PFL_dom_1"/>
</dbReference>
<dbReference type="Gene3D" id="2.60.40.10">
    <property type="entry name" value="Immunoglobulins"/>
    <property type="match status" value="2"/>
</dbReference>
<dbReference type="EMBL" id="VFON01000001">
    <property type="protein sequence ID" value="TQL44081.1"/>
    <property type="molecule type" value="Genomic_DNA"/>
</dbReference>
<keyword evidence="4" id="KW-0572">Peptidoglycan-anchor</keyword>
<reference evidence="8 9" key="1">
    <citation type="submission" date="2019-06" db="EMBL/GenBank/DDBJ databases">
        <title>Sequencing the genomes of 1000 actinobacteria strains.</title>
        <authorList>
            <person name="Klenk H.-P."/>
        </authorList>
    </citation>
    <scope>NUCLEOTIDE SEQUENCE [LARGE SCALE GENOMIC DNA]</scope>
    <source>
        <strain evidence="8 9">DSM 8803</strain>
    </source>
</reference>
<dbReference type="InterPro" id="IPR032364">
    <property type="entry name" value="GramPos_pilinD1_N"/>
</dbReference>
<dbReference type="AlphaFoldDB" id="A0A542Y7N8"/>
<dbReference type="NCBIfam" id="NF033902">
    <property type="entry name" value="iso_D2_wall_anc"/>
    <property type="match status" value="1"/>
</dbReference>
<gene>
    <name evidence="8" type="ORF">FB468_2124</name>
</gene>
<dbReference type="GO" id="GO:0005975">
    <property type="term" value="P:carbohydrate metabolic process"/>
    <property type="evidence" value="ECO:0007669"/>
    <property type="project" value="UniProtKB-ARBA"/>
</dbReference>
<keyword evidence="9" id="KW-1185">Reference proteome</keyword>
<dbReference type="InterPro" id="IPR019931">
    <property type="entry name" value="LPXTG_anchor"/>
</dbReference>
<keyword evidence="6" id="KW-0812">Transmembrane</keyword>
<dbReference type="NCBIfam" id="TIGR04226">
    <property type="entry name" value="RrgB_K2N_iso_D2"/>
    <property type="match status" value="1"/>
</dbReference>
<keyword evidence="6" id="KW-1133">Transmembrane helix</keyword>
<dbReference type="Pfam" id="PF00746">
    <property type="entry name" value="Gram_pos_anchor"/>
    <property type="match status" value="1"/>
</dbReference>
<feature type="domain" description="Gram-positive cocci surface proteins LPxTG" evidence="7">
    <location>
        <begin position="477"/>
        <end position="514"/>
    </location>
</feature>
<dbReference type="PROSITE" id="PS50847">
    <property type="entry name" value="GRAM_POS_ANCHORING"/>
    <property type="match status" value="1"/>
</dbReference>
<comment type="caution">
    <text evidence="8">The sequence shown here is derived from an EMBL/GenBank/DDBJ whole genome shotgun (WGS) entry which is preliminary data.</text>
</comment>
<evidence type="ECO:0000256" key="1">
    <source>
        <dbReference type="ARBA" id="ARBA00022512"/>
    </source>
</evidence>
<accession>A0A542Y7N8</accession>
<evidence type="ECO:0000313" key="8">
    <source>
        <dbReference type="EMBL" id="TQL44081.1"/>
    </source>
</evidence>